<dbReference type="PROSITE" id="PS52016">
    <property type="entry name" value="TONB_DEPENDENT_REC_3"/>
    <property type="match status" value="1"/>
</dbReference>
<evidence type="ECO:0000256" key="3">
    <source>
        <dbReference type="ARBA" id="ARBA00022452"/>
    </source>
</evidence>
<evidence type="ECO:0000256" key="10">
    <source>
        <dbReference type="ARBA" id="ARBA00023237"/>
    </source>
</evidence>
<keyword evidence="9 11" id="KW-0472">Membrane</keyword>
<protein>
    <submittedName>
        <fullName evidence="16">TonB-dependent receptor</fullName>
    </submittedName>
</protein>
<evidence type="ECO:0000256" key="8">
    <source>
        <dbReference type="ARBA" id="ARBA00023077"/>
    </source>
</evidence>
<evidence type="ECO:0000256" key="12">
    <source>
        <dbReference type="RuleBase" id="RU003357"/>
    </source>
</evidence>
<feature type="chain" id="PRO_5041220128" evidence="13">
    <location>
        <begin position="31"/>
        <end position="770"/>
    </location>
</feature>
<dbReference type="CDD" id="cd01347">
    <property type="entry name" value="ligand_gated_channel"/>
    <property type="match status" value="1"/>
</dbReference>
<dbReference type="EMBL" id="JANFAV010000019">
    <property type="protein sequence ID" value="MCW6537150.1"/>
    <property type="molecule type" value="Genomic_DNA"/>
</dbReference>
<evidence type="ECO:0000259" key="14">
    <source>
        <dbReference type="Pfam" id="PF00593"/>
    </source>
</evidence>
<accession>A0AA41ZAT1</accession>
<keyword evidence="5 11" id="KW-0812">Transmembrane</keyword>
<evidence type="ECO:0000256" key="2">
    <source>
        <dbReference type="ARBA" id="ARBA00022448"/>
    </source>
</evidence>
<dbReference type="InterPro" id="IPR012910">
    <property type="entry name" value="Plug_dom"/>
</dbReference>
<evidence type="ECO:0000259" key="15">
    <source>
        <dbReference type="Pfam" id="PF07715"/>
    </source>
</evidence>
<proteinExistence type="inferred from homology"/>
<keyword evidence="16" id="KW-0675">Receptor</keyword>
<sequence>MTDVIQQRRAMGHALLAATFLSGLAAPAFAQNAQPATGGSDADIVVTALKRDTRLQETPIAISAVSAQTIANSGVQNIADLRSQVPSLSFVDGGPSNRRVVIRGIQATGEPTVGVYYDETPVTGTVGASNDAGGSTPELRLFDVERVEALRGPQGTLYGSGSMGGTLRIIYKKPSYELGADFDGSLSGTQHGGANQEMNGMINVPIVDQKVALRAVGFFKRNSGYIDNTWLRVKDINAEESYGGRVMLRIQPVEQWTIDAAAYYNKSTTDTPTWLLESGKYKTDSRTRQVVRDEVKLYSLTSNYDFGPVIATGVVSYMERNLVSQSDTSRFIQGTNTLAGYNARCFTATGAPNGCTDQFLNPITSFKQYQAFVAGQSTSSLYPQQDLNALTAELRLSSASKGPIHWTVGGFYSRRRTNVANPQLNVNPLNGYVIPTEVDTIRFIYDQLKQVAAFGELSWDLTSRLNITGGVRYFKYTKNVVGHTDVPSILVGARLTPPTYLSSSEDGTVVKANASYKITPDIMFYAEAAQGFRPGGVNQVLGLAQSLTPYRSDSLWNYEAGFKTSWLNHKLIVNLDAFRIDWTNMQVTQRTPNGAFSYIGNAAAARVQGVEFETSIQPVHGLSINGNATYMTAKLTEDQLAANLATASSGRAGDRIPYVPKFTAGVGAQYTWPLFGEVNGLVRGDFSHSSGYYSDFRPSYVYTRYINGYELVNTRIGIEKPNDWGAYIFVNNLFDVLAISRASSSAIGVGLTSVTSARPRTIGLNLRKTF</sequence>
<keyword evidence="13" id="KW-0732">Signal</keyword>
<keyword evidence="2 11" id="KW-0813">Transport</keyword>
<evidence type="ECO:0000256" key="9">
    <source>
        <dbReference type="ARBA" id="ARBA00023136"/>
    </source>
</evidence>
<keyword evidence="4" id="KW-0410">Iron transport</keyword>
<evidence type="ECO:0000313" key="16">
    <source>
        <dbReference type="EMBL" id="MCW6537150.1"/>
    </source>
</evidence>
<keyword evidence="7" id="KW-0406">Ion transport</keyword>
<dbReference type="PANTHER" id="PTHR32552">
    <property type="entry name" value="FERRICHROME IRON RECEPTOR-RELATED"/>
    <property type="match status" value="1"/>
</dbReference>
<evidence type="ECO:0000313" key="17">
    <source>
        <dbReference type="Proteomes" id="UP001165565"/>
    </source>
</evidence>
<keyword evidence="8 12" id="KW-0798">TonB box</keyword>
<dbReference type="RefSeq" id="WP_265271040.1">
    <property type="nucleotide sequence ID" value="NZ_JANFAV010000019.1"/>
</dbReference>
<feature type="domain" description="TonB-dependent receptor-like beta-barrel" evidence="14">
    <location>
        <begin position="263"/>
        <end position="733"/>
    </location>
</feature>
<feature type="signal peptide" evidence="13">
    <location>
        <begin position="1"/>
        <end position="30"/>
    </location>
</feature>
<dbReference type="Gene3D" id="2.40.170.20">
    <property type="entry name" value="TonB-dependent receptor, beta-barrel domain"/>
    <property type="match status" value="2"/>
</dbReference>
<dbReference type="GO" id="GO:0006826">
    <property type="term" value="P:iron ion transport"/>
    <property type="evidence" value="ECO:0007669"/>
    <property type="project" value="UniProtKB-KW"/>
</dbReference>
<organism evidence="16 17">
    <name type="scientific">Sphingomonas lycopersici</name>
    <dbReference type="NCBI Taxonomy" id="2951807"/>
    <lineage>
        <taxon>Bacteria</taxon>
        <taxon>Pseudomonadati</taxon>
        <taxon>Pseudomonadota</taxon>
        <taxon>Alphaproteobacteria</taxon>
        <taxon>Sphingomonadales</taxon>
        <taxon>Sphingomonadaceae</taxon>
        <taxon>Sphingomonas</taxon>
    </lineage>
</organism>
<keyword evidence="10 11" id="KW-0998">Cell outer membrane</keyword>
<keyword evidence="3 11" id="KW-1134">Transmembrane beta strand</keyword>
<dbReference type="AlphaFoldDB" id="A0AA41ZAT1"/>
<evidence type="ECO:0000256" key="4">
    <source>
        <dbReference type="ARBA" id="ARBA00022496"/>
    </source>
</evidence>
<evidence type="ECO:0000256" key="11">
    <source>
        <dbReference type="PROSITE-ProRule" id="PRU01360"/>
    </source>
</evidence>
<evidence type="ECO:0000256" key="6">
    <source>
        <dbReference type="ARBA" id="ARBA00023004"/>
    </source>
</evidence>
<gene>
    <name evidence="16" type="ORF">NEE01_20410</name>
</gene>
<keyword evidence="17" id="KW-1185">Reference proteome</keyword>
<dbReference type="Pfam" id="PF07715">
    <property type="entry name" value="Plug"/>
    <property type="match status" value="1"/>
</dbReference>
<reference evidence="16" key="1">
    <citation type="submission" date="2022-06" db="EMBL/GenBank/DDBJ databases">
        <title>Sphingomonas sp. nov. isolated from rhizosphere soil of tomato.</title>
        <authorList>
            <person name="Dong H."/>
            <person name="Gao R."/>
        </authorList>
    </citation>
    <scope>NUCLEOTIDE SEQUENCE</scope>
    <source>
        <strain evidence="16">MMSM24</strain>
    </source>
</reference>
<comment type="similarity">
    <text evidence="11 12">Belongs to the TonB-dependent receptor family.</text>
</comment>
<evidence type="ECO:0000256" key="5">
    <source>
        <dbReference type="ARBA" id="ARBA00022692"/>
    </source>
</evidence>
<keyword evidence="6" id="KW-0408">Iron</keyword>
<dbReference type="SUPFAM" id="SSF56935">
    <property type="entry name" value="Porins"/>
    <property type="match status" value="1"/>
</dbReference>
<dbReference type="InterPro" id="IPR000531">
    <property type="entry name" value="Beta-barrel_TonB"/>
</dbReference>
<dbReference type="Pfam" id="PF00593">
    <property type="entry name" value="TonB_dep_Rec_b-barrel"/>
    <property type="match status" value="1"/>
</dbReference>
<dbReference type="PANTHER" id="PTHR32552:SF81">
    <property type="entry name" value="TONB-DEPENDENT OUTER MEMBRANE RECEPTOR"/>
    <property type="match status" value="1"/>
</dbReference>
<comment type="caution">
    <text evidence="16">The sequence shown here is derived from an EMBL/GenBank/DDBJ whole genome shotgun (WGS) entry which is preliminary data.</text>
</comment>
<evidence type="ECO:0000256" key="7">
    <source>
        <dbReference type="ARBA" id="ARBA00023065"/>
    </source>
</evidence>
<name>A0AA41ZAT1_9SPHN</name>
<dbReference type="GO" id="GO:0009279">
    <property type="term" value="C:cell outer membrane"/>
    <property type="evidence" value="ECO:0007669"/>
    <property type="project" value="UniProtKB-SubCell"/>
</dbReference>
<dbReference type="InterPro" id="IPR036942">
    <property type="entry name" value="Beta-barrel_TonB_sf"/>
</dbReference>
<evidence type="ECO:0000256" key="1">
    <source>
        <dbReference type="ARBA" id="ARBA00004571"/>
    </source>
</evidence>
<dbReference type="InterPro" id="IPR039426">
    <property type="entry name" value="TonB-dep_rcpt-like"/>
</dbReference>
<comment type="subcellular location">
    <subcellularLocation>
        <location evidence="1 11">Cell outer membrane</location>
        <topology evidence="1 11">Multi-pass membrane protein</topology>
    </subcellularLocation>
</comment>
<evidence type="ECO:0000256" key="13">
    <source>
        <dbReference type="SAM" id="SignalP"/>
    </source>
</evidence>
<dbReference type="Proteomes" id="UP001165565">
    <property type="component" value="Unassembled WGS sequence"/>
</dbReference>
<feature type="domain" description="TonB-dependent receptor plug" evidence="15">
    <location>
        <begin position="55"/>
        <end position="166"/>
    </location>
</feature>